<protein>
    <submittedName>
        <fullName evidence="1">Uncharacterized protein</fullName>
    </submittedName>
</protein>
<dbReference type="Proteomes" id="UP001307889">
    <property type="component" value="Chromosome 2"/>
</dbReference>
<keyword evidence="2" id="KW-1185">Reference proteome</keyword>
<gene>
    <name evidence="1" type="ORF">NTJ_03645</name>
</gene>
<accession>A0ABN7AEX9</accession>
<dbReference type="EMBL" id="AP028910">
    <property type="protein sequence ID" value="BES90837.1"/>
    <property type="molecule type" value="Genomic_DNA"/>
</dbReference>
<evidence type="ECO:0000313" key="2">
    <source>
        <dbReference type="Proteomes" id="UP001307889"/>
    </source>
</evidence>
<proteinExistence type="predicted"/>
<reference evidence="1 2" key="1">
    <citation type="submission" date="2023-09" db="EMBL/GenBank/DDBJ databases">
        <title>Nesidiocoris tenuis whole genome shotgun sequence.</title>
        <authorList>
            <person name="Shibata T."/>
            <person name="Shimoda M."/>
            <person name="Kobayashi T."/>
            <person name="Uehara T."/>
        </authorList>
    </citation>
    <scope>NUCLEOTIDE SEQUENCE [LARGE SCALE GENOMIC DNA]</scope>
    <source>
        <strain evidence="1 2">Japan</strain>
    </source>
</reference>
<organism evidence="1 2">
    <name type="scientific">Nesidiocoris tenuis</name>
    <dbReference type="NCBI Taxonomy" id="355587"/>
    <lineage>
        <taxon>Eukaryota</taxon>
        <taxon>Metazoa</taxon>
        <taxon>Ecdysozoa</taxon>
        <taxon>Arthropoda</taxon>
        <taxon>Hexapoda</taxon>
        <taxon>Insecta</taxon>
        <taxon>Pterygota</taxon>
        <taxon>Neoptera</taxon>
        <taxon>Paraneoptera</taxon>
        <taxon>Hemiptera</taxon>
        <taxon>Heteroptera</taxon>
        <taxon>Panheteroptera</taxon>
        <taxon>Cimicomorpha</taxon>
        <taxon>Miridae</taxon>
        <taxon>Dicyphina</taxon>
        <taxon>Nesidiocoris</taxon>
    </lineage>
</organism>
<name>A0ABN7AEX9_9HEMI</name>
<evidence type="ECO:0000313" key="1">
    <source>
        <dbReference type="EMBL" id="BES90837.1"/>
    </source>
</evidence>
<sequence>MESEVREDMMANVNSGRGNTKVLLRWSEGERENEISGAKKQQEKYKEAKEGSGLTLHSIFIFPRPYRGISLPSSPGSSLARS</sequence>